<dbReference type="GO" id="GO:0006355">
    <property type="term" value="P:regulation of DNA-templated transcription"/>
    <property type="evidence" value="ECO:0007669"/>
    <property type="project" value="InterPro"/>
</dbReference>
<dbReference type="InterPro" id="IPR036388">
    <property type="entry name" value="WH-like_DNA-bd_sf"/>
</dbReference>
<name>A0A1J5PZU5_9ZZZZ</name>
<evidence type="ECO:0000256" key="3">
    <source>
        <dbReference type="ARBA" id="ARBA00023163"/>
    </source>
</evidence>
<feature type="domain" description="HTH crp-type" evidence="5">
    <location>
        <begin position="129"/>
        <end position="199"/>
    </location>
</feature>
<dbReference type="InterPro" id="IPR014710">
    <property type="entry name" value="RmlC-like_jellyroll"/>
</dbReference>
<dbReference type="Gene3D" id="2.60.120.10">
    <property type="entry name" value="Jelly Rolls"/>
    <property type="match status" value="1"/>
</dbReference>
<evidence type="ECO:0000259" key="5">
    <source>
        <dbReference type="PROSITE" id="PS51063"/>
    </source>
</evidence>
<dbReference type="PROSITE" id="PS51063">
    <property type="entry name" value="HTH_CRP_2"/>
    <property type="match status" value="1"/>
</dbReference>
<dbReference type="EMBL" id="MLJW01004032">
    <property type="protein sequence ID" value="OIQ70779.1"/>
    <property type="molecule type" value="Genomic_DNA"/>
</dbReference>
<dbReference type="InterPro" id="IPR000595">
    <property type="entry name" value="cNMP-bd_dom"/>
</dbReference>
<accession>A0A1J5PZU5</accession>
<dbReference type="Pfam" id="PF13545">
    <property type="entry name" value="HTH_Crp_2"/>
    <property type="match status" value="1"/>
</dbReference>
<organism evidence="6">
    <name type="scientific">mine drainage metagenome</name>
    <dbReference type="NCBI Taxonomy" id="410659"/>
    <lineage>
        <taxon>unclassified sequences</taxon>
        <taxon>metagenomes</taxon>
        <taxon>ecological metagenomes</taxon>
    </lineage>
</organism>
<keyword evidence="3" id="KW-0804">Transcription</keyword>
<dbReference type="SUPFAM" id="SSF46785">
    <property type="entry name" value="Winged helix' DNA-binding domain"/>
    <property type="match status" value="1"/>
</dbReference>
<dbReference type="AlphaFoldDB" id="A0A1J5PZU5"/>
<dbReference type="PROSITE" id="PS50042">
    <property type="entry name" value="CNMP_BINDING_3"/>
    <property type="match status" value="1"/>
</dbReference>
<comment type="caution">
    <text evidence="6">The sequence shown here is derived from an EMBL/GenBank/DDBJ whole genome shotgun (WGS) entry which is preliminary data.</text>
</comment>
<dbReference type="InterPro" id="IPR036390">
    <property type="entry name" value="WH_DNA-bd_sf"/>
</dbReference>
<gene>
    <name evidence="6" type="ORF">GALL_476060</name>
</gene>
<evidence type="ECO:0000259" key="4">
    <source>
        <dbReference type="PROSITE" id="PS50042"/>
    </source>
</evidence>
<evidence type="ECO:0000256" key="2">
    <source>
        <dbReference type="ARBA" id="ARBA00023125"/>
    </source>
</evidence>
<dbReference type="SMART" id="SM00419">
    <property type="entry name" value="HTH_CRP"/>
    <property type="match status" value="1"/>
</dbReference>
<evidence type="ECO:0000313" key="6">
    <source>
        <dbReference type="EMBL" id="OIQ70779.1"/>
    </source>
</evidence>
<keyword evidence="1" id="KW-0805">Transcription regulation</keyword>
<feature type="domain" description="Cyclic nucleotide-binding" evidence="4">
    <location>
        <begin position="12"/>
        <end position="115"/>
    </location>
</feature>
<dbReference type="GO" id="GO:0003677">
    <property type="term" value="F:DNA binding"/>
    <property type="evidence" value="ECO:0007669"/>
    <property type="project" value="UniProtKB-KW"/>
</dbReference>
<dbReference type="SUPFAM" id="SSF51206">
    <property type="entry name" value="cAMP-binding domain-like"/>
    <property type="match status" value="1"/>
</dbReference>
<dbReference type="InterPro" id="IPR012318">
    <property type="entry name" value="HTH_CRP"/>
</dbReference>
<dbReference type="InterPro" id="IPR018490">
    <property type="entry name" value="cNMP-bd_dom_sf"/>
</dbReference>
<dbReference type="Gene3D" id="1.10.10.10">
    <property type="entry name" value="Winged helix-like DNA-binding domain superfamily/Winged helix DNA-binding domain"/>
    <property type="match status" value="1"/>
</dbReference>
<keyword evidence="2" id="KW-0238">DNA-binding</keyword>
<protein>
    <submittedName>
        <fullName evidence="6">Transcriptional activator FtrB</fullName>
    </submittedName>
</protein>
<evidence type="ECO:0000256" key="1">
    <source>
        <dbReference type="ARBA" id="ARBA00023015"/>
    </source>
</evidence>
<sequence>MFSVNTIDPSAQEQSISRGQIVLRRGVSTDRVRYIESGRVALGVMEAGVMEHQIGVLEGPCWLDASSVVLDLPHLVDAVADSPLVLRSVAGTDFRKAIANLPESAQAVLTDVAMAHRRQTEFAVSRLAKDAEARCAEWLLCHAQSGETGIMAVQLQQRKRSIAAQLGIAPETLSRVLRHLREQSLISGSGRVLQLVDPGGLRSLAGVASVVSGSL</sequence>
<proteinExistence type="predicted"/>
<reference evidence="6" key="1">
    <citation type="submission" date="2016-10" db="EMBL/GenBank/DDBJ databases">
        <title>Sequence of Gallionella enrichment culture.</title>
        <authorList>
            <person name="Poehlein A."/>
            <person name="Muehling M."/>
            <person name="Daniel R."/>
        </authorList>
    </citation>
    <scope>NUCLEOTIDE SEQUENCE</scope>
</reference>